<comment type="caution">
    <text evidence="1">The sequence shown here is derived from an EMBL/GenBank/DDBJ whole genome shotgun (WGS) entry which is preliminary data.</text>
</comment>
<sequence length="390" mass="43737">MTISIPISTRIREIGSETNLKTETMGPGSGPGNFSLTFNSNELSAGGTYKLYYAIIEGLYPGYPEPNPINFIVKVKSIPTNISAHDYNTRLEITDKSFSAHYNELVNISLKYYIEETGTSLEEAGLMYSWIGLDPINIYTDPLDNSYFTFTINTSNALSTGLKILSITASFENYSTQPSFLIYINILERETNLNGQSVLVYLTPKVNVTAQEDFVFTYTDANTHEILGDLTVAAYIWQELYENGTVISGRDGSGPLIQNMDKTYTLDFNTEFKPVGFYFLYVTLHKENYGVKSALINLEIILREFDVEIDIENLAGNQINVIQGHEVNLEISLKDKSRDNIPLENVLVNLNIGGNEYEFNETSPGTYSLVFETEHIEAFFAPNLLAGIIY</sequence>
<dbReference type="EMBL" id="BARU01007345">
    <property type="protein sequence ID" value="GAH44256.1"/>
    <property type="molecule type" value="Genomic_DNA"/>
</dbReference>
<dbReference type="AlphaFoldDB" id="X1FF40"/>
<accession>X1FF40</accession>
<proteinExistence type="predicted"/>
<name>X1FF40_9ZZZZ</name>
<protein>
    <submittedName>
        <fullName evidence="1">Uncharacterized protein</fullName>
    </submittedName>
</protein>
<feature type="non-terminal residue" evidence="1">
    <location>
        <position position="390"/>
    </location>
</feature>
<reference evidence="1" key="1">
    <citation type="journal article" date="2014" name="Front. Microbiol.">
        <title>High frequency of phylogenetically diverse reductive dehalogenase-homologous genes in deep subseafloor sedimentary metagenomes.</title>
        <authorList>
            <person name="Kawai M."/>
            <person name="Futagami T."/>
            <person name="Toyoda A."/>
            <person name="Takaki Y."/>
            <person name="Nishi S."/>
            <person name="Hori S."/>
            <person name="Arai W."/>
            <person name="Tsubouchi T."/>
            <person name="Morono Y."/>
            <person name="Uchiyama I."/>
            <person name="Ito T."/>
            <person name="Fujiyama A."/>
            <person name="Inagaki F."/>
            <person name="Takami H."/>
        </authorList>
    </citation>
    <scope>NUCLEOTIDE SEQUENCE</scope>
    <source>
        <strain evidence="1">Expedition CK06-06</strain>
    </source>
</reference>
<evidence type="ECO:0000313" key="1">
    <source>
        <dbReference type="EMBL" id="GAH44256.1"/>
    </source>
</evidence>
<organism evidence="1">
    <name type="scientific">marine sediment metagenome</name>
    <dbReference type="NCBI Taxonomy" id="412755"/>
    <lineage>
        <taxon>unclassified sequences</taxon>
        <taxon>metagenomes</taxon>
        <taxon>ecological metagenomes</taxon>
    </lineage>
</organism>
<gene>
    <name evidence="1" type="ORF">S03H2_14475</name>
</gene>